<dbReference type="OrthoDB" id="8954335at2759"/>
<sequence>MVDAQKYLDRNYPTETRKNLKILDIRGLELEKGLKLEGFINLEKLNCSNNKISELSISNCSNLKEINCSLNELTKLKIDNCDSLTRLACSCNELDSISFLTDLSKITKEKLTHLDVSDNNISKYDKKVLNTKLNKRPQDLDFLAEFINLEYLYLENEPLIKLNKLKNLDVSNNFGIYGSLEYLKEANDLKQLNIKGTDLEQEALSKDLKLIEVRDGSYETQIQKNDIKNILLIGRTSSGSSTLVNVISGTDKFKEGHSAISETRDIQTEEFEYEGIKYRIIDTPGFDHTLLPIEEILNKIIEAVYSIKDGISQILFVFGGKITEKEVTIFHSLKEVFGEGITKYITIVRTNFPNFINEEACRVVHVDNPTLDVDDEDKFNINKKKREKSRKILLNNLQNIQKKENYKLPKNKFKEIEKIIEEKKHELEEMKKEFVKNSTKRQDDNEFKFVGEKAKNEKQEKIALLEVRGETIKKQRVQLIEIEDDESREERSTEEINKLKKQLVEKDEELEELRQQSLTEKLNRKKSELEDSLNEMKKKLGLSDDLGVILEMLLKIQANIVRLESDTLVEKSFEDLANILGKKLNEEQKEMLENICQQQKKIIQLEEVIKLPEILQEQKDIEASNAKNQAKNQEKETETSQSSSSKSNQLGELSKEELKGLTILWEQIEQNYIEMKIKEEEEKLVNDKIRCLERIDEENRGKKIVEEVVEAIKSDMRSWAEGVISESKKKTFGSSLLSKIKKHQGYDLDKQTSKVSNMFKVKKVKIEKIYSEELEILKSFEQEFRKKIVIERFDCIEANFKEVLSSLELNIKIQKLEDYCQTIKKEKIRREIFIIEEVIHSLSKELEENKEDKNKLLEWLKNELKPLKIIEFKESQKEFIAMQKISKGISNISSSLNPTQKLGINLVKAAMDAVELLKGISEVEFHIKSVEKVQKIIKNDEEKTNQFNETCNSITSHYTETFREGIENNYFDNTKIKEIINSLVASFREFDEEYQGYQQLENKIETLPRPTAREESRIVEGCFDETGITELFEQTSEQEINDLTEDLESYRIVTSKNIQIYKIIGKESSSYNSIEFTLHKDIPYLQKTTANKLFLANQPPFSNYKVGDYLGIDIDKTSLRFPNVERGKIYNDSAVVARVVKDENKIPSNHKKVYNSEDKKLEGDLDLREFSQLEKLDCSNNKITSLNISKCSKLREMDCSNNNLRKLDLNNCQELTILNCINNRFISLDLEGCKGLVRLECSQEWLNDSYPKESRSLIKNLYISNKNLEDSLNLKDFCNLEKLDCSYNQLVNLNLTGLARLEKINFGNYDRERIKKAVYNRFCGSPKCLDGLTKLERFQIQNTDVENADDVYLPAKFSRRGLGGDLTIENFTNLEKIDCFKNQLSSVTLNNLPKLTHFDASSNKLVNFTISDCPKITHLRVHDNFLTSLDFLSSLNNVELVRLHLDNNNFPSQDINIFDKFRNLEILRITNNRFCGSAQSLRNLNKLVSLAVANTDIKEGFEYLPKKSQPYFQWLKKEIEKLNPNLDIYDFLKNVFFNVRTGEFVGNFQAMKSLLEINKAIIEEKKLRISFLELQIQELTNLIKNQKEKIVNAYLYFASEKELLGELIKAHLEFTKLKKQKSDSNDYGDQCEEYEEKCQEIKRKLRKKLTKEEKGEMERILSDCEELVT</sequence>
<dbReference type="EMBL" id="CAMKVN010000179">
    <property type="protein sequence ID" value="CAI2164788.1"/>
    <property type="molecule type" value="Genomic_DNA"/>
</dbReference>
<reference evidence="5" key="1">
    <citation type="submission" date="2022-08" db="EMBL/GenBank/DDBJ databases">
        <authorList>
            <person name="Kallberg Y."/>
            <person name="Tangrot J."/>
            <person name="Rosling A."/>
        </authorList>
    </citation>
    <scope>NUCLEOTIDE SEQUENCE</scope>
    <source>
        <strain evidence="5">Wild A</strain>
    </source>
</reference>
<dbReference type="SUPFAM" id="SSF52047">
    <property type="entry name" value="RNI-like"/>
    <property type="match status" value="1"/>
</dbReference>
<accession>A0A9W4SDX8</accession>
<dbReference type="InterPro" id="IPR027417">
    <property type="entry name" value="P-loop_NTPase"/>
</dbReference>
<evidence type="ECO:0000313" key="5">
    <source>
        <dbReference type="EMBL" id="CAI2164788.1"/>
    </source>
</evidence>
<comment type="caution">
    <text evidence="5">The sequence shown here is derived from an EMBL/GenBank/DDBJ whole genome shotgun (WGS) entry which is preliminary data.</text>
</comment>
<dbReference type="PROSITE" id="PS51450">
    <property type="entry name" value="LRR"/>
    <property type="match status" value="2"/>
</dbReference>
<evidence type="ECO:0000256" key="3">
    <source>
        <dbReference type="SAM" id="MobiDB-lite"/>
    </source>
</evidence>
<keyword evidence="2" id="KW-0175">Coiled coil</keyword>
<dbReference type="InterPro" id="IPR001611">
    <property type="entry name" value="Leu-rich_rpt"/>
</dbReference>
<dbReference type="PROSITE" id="PS51720">
    <property type="entry name" value="G_AIG1"/>
    <property type="match status" value="1"/>
</dbReference>
<dbReference type="GO" id="GO:0005525">
    <property type="term" value="F:GTP binding"/>
    <property type="evidence" value="ECO:0007669"/>
    <property type="project" value="InterPro"/>
</dbReference>
<feature type="coiled-coil region" evidence="2">
    <location>
        <begin position="1562"/>
        <end position="1589"/>
    </location>
</feature>
<keyword evidence="1" id="KW-0547">Nucleotide-binding</keyword>
<dbReference type="PANTHER" id="PTHR46662:SF77">
    <property type="entry name" value="LEUCINE-RICH REPEAT-CONTAINING N-TERMINAL PLANT-TYPE DOMAIN-CONTAINING PROTEIN"/>
    <property type="match status" value="1"/>
</dbReference>
<proteinExistence type="predicted"/>
<dbReference type="Gene3D" id="3.40.50.300">
    <property type="entry name" value="P-loop containing nucleotide triphosphate hydrolases"/>
    <property type="match status" value="1"/>
</dbReference>
<organism evidence="5 6">
    <name type="scientific">Funneliformis geosporum</name>
    <dbReference type="NCBI Taxonomy" id="1117311"/>
    <lineage>
        <taxon>Eukaryota</taxon>
        <taxon>Fungi</taxon>
        <taxon>Fungi incertae sedis</taxon>
        <taxon>Mucoromycota</taxon>
        <taxon>Glomeromycotina</taxon>
        <taxon>Glomeromycetes</taxon>
        <taxon>Glomerales</taxon>
        <taxon>Glomeraceae</taxon>
        <taxon>Funneliformis</taxon>
    </lineage>
</organism>
<evidence type="ECO:0000256" key="2">
    <source>
        <dbReference type="SAM" id="Coils"/>
    </source>
</evidence>
<dbReference type="SUPFAM" id="SSF52058">
    <property type="entry name" value="L domain-like"/>
    <property type="match status" value="1"/>
</dbReference>
<feature type="region of interest" description="Disordered" evidence="3">
    <location>
        <begin position="625"/>
        <end position="651"/>
    </location>
</feature>
<feature type="compositionally biased region" description="Low complexity" evidence="3">
    <location>
        <begin position="639"/>
        <end position="651"/>
    </location>
</feature>
<dbReference type="PANTHER" id="PTHR46662">
    <property type="entry name" value="DI-GLUCOSE BINDING PROTEIN WITH LEUCINE-RICH REPEAT DOMAIN-CONTAINING PROTEIN"/>
    <property type="match status" value="1"/>
</dbReference>
<feature type="coiled-coil region" evidence="2">
    <location>
        <begin position="1617"/>
        <end position="1651"/>
    </location>
</feature>
<evidence type="ECO:0000313" key="6">
    <source>
        <dbReference type="Proteomes" id="UP001153678"/>
    </source>
</evidence>
<dbReference type="Gene3D" id="3.80.10.10">
    <property type="entry name" value="Ribonuclease Inhibitor"/>
    <property type="match status" value="3"/>
</dbReference>
<gene>
    <name evidence="5" type="ORF">FWILDA_LOCUS1742</name>
</gene>
<feature type="coiled-coil region" evidence="2">
    <location>
        <begin position="482"/>
        <end position="539"/>
    </location>
</feature>
<feature type="coiled-coil region" evidence="2">
    <location>
        <begin position="413"/>
        <end position="440"/>
    </location>
</feature>
<dbReference type="Pfam" id="PF04548">
    <property type="entry name" value="AIG1"/>
    <property type="match status" value="1"/>
</dbReference>
<evidence type="ECO:0000259" key="4">
    <source>
        <dbReference type="PROSITE" id="PS51720"/>
    </source>
</evidence>
<feature type="domain" description="AIG1-type G" evidence="4">
    <location>
        <begin position="225"/>
        <end position="450"/>
    </location>
</feature>
<name>A0A9W4SDX8_9GLOM</name>
<dbReference type="SUPFAM" id="SSF52540">
    <property type="entry name" value="P-loop containing nucleoside triphosphate hydrolases"/>
    <property type="match status" value="1"/>
</dbReference>
<protein>
    <submittedName>
        <fullName evidence="5">1554_t:CDS:1</fullName>
    </submittedName>
</protein>
<dbReference type="InterPro" id="IPR006703">
    <property type="entry name" value="G_AIG1"/>
</dbReference>
<dbReference type="InterPro" id="IPR032675">
    <property type="entry name" value="LRR_dom_sf"/>
</dbReference>
<dbReference type="Proteomes" id="UP001153678">
    <property type="component" value="Unassembled WGS sequence"/>
</dbReference>
<evidence type="ECO:0000256" key="1">
    <source>
        <dbReference type="ARBA" id="ARBA00022741"/>
    </source>
</evidence>
<keyword evidence="6" id="KW-1185">Reference proteome</keyword>